<dbReference type="Gene3D" id="2.40.50.100">
    <property type="match status" value="1"/>
</dbReference>
<dbReference type="Proteomes" id="UP000176512">
    <property type="component" value="Unassembled WGS sequence"/>
</dbReference>
<dbReference type="NCBIfam" id="TIGR00062">
    <property type="entry name" value="L27"/>
    <property type="match status" value="1"/>
</dbReference>
<evidence type="ECO:0000256" key="2">
    <source>
        <dbReference type="ARBA" id="ARBA00022980"/>
    </source>
</evidence>
<dbReference type="Pfam" id="PF01016">
    <property type="entry name" value="Ribosomal_L27"/>
    <property type="match status" value="1"/>
</dbReference>
<evidence type="ECO:0000313" key="6">
    <source>
        <dbReference type="EMBL" id="OGY55349.1"/>
    </source>
</evidence>
<keyword evidence="2 6" id="KW-0689">Ribosomal protein</keyword>
<dbReference type="InterPro" id="IPR001684">
    <property type="entry name" value="Ribosomal_bL27"/>
</dbReference>
<dbReference type="PANTHER" id="PTHR15893">
    <property type="entry name" value="RIBOSOMAL PROTEIN L27"/>
    <property type="match status" value="1"/>
</dbReference>
<dbReference type="GO" id="GO:0003735">
    <property type="term" value="F:structural constituent of ribosome"/>
    <property type="evidence" value="ECO:0007669"/>
    <property type="project" value="InterPro"/>
</dbReference>
<gene>
    <name evidence="6" type="ORF">A3A24_01415</name>
</gene>
<dbReference type="InterPro" id="IPR018261">
    <property type="entry name" value="Ribosomal_bL27_CS"/>
</dbReference>
<sequence length="90" mass="9639">MSTTKSAGSTRLGRDSQPKYLGVKIAAGQAVKAGQILVRQRGTHFFPGKNVAKGGDSTLFALKEGVAKFQTKKRTSFNNSQKLVKVVSVE</sequence>
<evidence type="ECO:0000313" key="7">
    <source>
        <dbReference type="Proteomes" id="UP000176512"/>
    </source>
</evidence>
<accession>A0A1G1YSU9</accession>
<keyword evidence="3" id="KW-0687">Ribonucleoprotein</keyword>
<dbReference type="PRINTS" id="PR00063">
    <property type="entry name" value="RIBOSOMALL27"/>
</dbReference>
<dbReference type="PROSITE" id="PS00831">
    <property type="entry name" value="RIBOSOMAL_L27"/>
    <property type="match status" value="1"/>
</dbReference>
<reference evidence="6 7" key="1">
    <citation type="journal article" date="2016" name="Nat. Commun.">
        <title>Thousands of microbial genomes shed light on interconnected biogeochemical processes in an aquifer system.</title>
        <authorList>
            <person name="Anantharaman K."/>
            <person name="Brown C.T."/>
            <person name="Hug L.A."/>
            <person name="Sharon I."/>
            <person name="Castelle C.J."/>
            <person name="Probst A.J."/>
            <person name="Thomas B.C."/>
            <person name="Singh A."/>
            <person name="Wilkins M.J."/>
            <person name="Karaoz U."/>
            <person name="Brodie E.L."/>
            <person name="Williams K.H."/>
            <person name="Hubbard S.S."/>
            <person name="Banfield J.F."/>
        </authorList>
    </citation>
    <scope>NUCLEOTIDE SEQUENCE [LARGE SCALE GENOMIC DNA]</scope>
</reference>
<dbReference type="PANTHER" id="PTHR15893:SF0">
    <property type="entry name" value="LARGE RIBOSOMAL SUBUNIT PROTEIN BL27M"/>
    <property type="match status" value="1"/>
</dbReference>
<comment type="caution">
    <text evidence="6">The sequence shown here is derived from an EMBL/GenBank/DDBJ whole genome shotgun (WGS) entry which is preliminary data.</text>
</comment>
<protein>
    <recommendedName>
        <fullName evidence="4">Large ribosomal subunit protein bL27</fullName>
    </recommendedName>
    <alternativeName>
        <fullName evidence="5">50S ribosomal protein L27</fullName>
    </alternativeName>
</protein>
<dbReference type="FunFam" id="2.40.50.100:FF:000020">
    <property type="entry name" value="50S ribosomal protein L27"/>
    <property type="match status" value="1"/>
</dbReference>
<comment type="similarity">
    <text evidence="1">Belongs to the bacterial ribosomal protein bL27 family.</text>
</comment>
<evidence type="ECO:0000256" key="1">
    <source>
        <dbReference type="ARBA" id="ARBA00010797"/>
    </source>
</evidence>
<proteinExistence type="inferred from homology"/>
<dbReference type="SUPFAM" id="SSF110324">
    <property type="entry name" value="Ribosomal L27 protein-like"/>
    <property type="match status" value="1"/>
</dbReference>
<dbReference type="GO" id="GO:0006412">
    <property type="term" value="P:translation"/>
    <property type="evidence" value="ECO:0007669"/>
    <property type="project" value="InterPro"/>
</dbReference>
<organism evidence="6 7">
    <name type="scientific">Candidatus Buchananbacteria bacterium RIFCSPLOWO2_01_FULL_46_12</name>
    <dbReference type="NCBI Taxonomy" id="1797546"/>
    <lineage>
        <taxon>Bacteria</taxon>
        <taxon>Candidatus Buchananiibacteriota</taxon>
    </lineage>
</organism>
<dbReference type="EMBL" id="MHIP01000007">
    <property type="protein sequence ID" value="OGY55349.1"/>
    <property type="molecule type" value="Genomic_DNA"/>
</dbReference>
<dbReference type="GO" id="GO:0022625">
    <property type="term" value="C:cytosolic large ribosomal subunit"/>
    <property type="evidence" value="ECO:0007669"/>
    <property type="project" value="TreeGrafter"/>
</dbReference>
<name>A0A1G1YSU9_9BACT</name>
<evidence type="ECO:0000256" key="5">
    <source>
        <dbReference type="ARBA" id="ARBA00035477"/>
    </source>
</evidence>
<dbReference type="AlphaFoldDB" id="A0A1G1YSU9"/>
<evidence type="ECO:0000256" key="3">
    <source>
        <dbReference type="ARBA" id="ARBA00023274"/>
    </source>
</evidence>
<evidence type="ECO:0000256" key="4">
    <source>
        <dbReference type="ARBA" id="ARBA00035175"/>
    </source>
</evidence>